<dbReference type="AlphaFoldDB" id="A0A1C6U4N3"/>
<dbReference type="STRING" id="47855.GA0070606_1397"/>
<evidence type="ECO:0000313" key="3">
    <source>
        <dbReference type="EMBL" id="SCL48987.1"/>
    </source>
</evidence>
<reference evidence="4" key="1">
    <citation type="submission" date="2016-06" db="EMBL/GenBank/DDBJ databases">
        <authorList>
            <person name="Varghese N."/>
            <person name="Submissions Spin"/>
        </authorList>
    </citation>
    <scope>NUCLEOTIDE SEQUENCE [LARGE SCALE GENOMIC DNA]</scope>
    <source>
        <strain evidence="4">DSM 43903</strain>
    </source>
</reference>
<keyword evidence="2" id="KW-0472">Membrane</keyword>
<dbReference type="EMBL" id="FMHZ01000002">
    <property type="protein sequence ID" value="SCL48987.1"/>
    <property type="molecule type" value="Genomic_DNA"/>
</dbReference>
<evidence type="ECO:0000256" key="1">
    <source>
        <dbReference type="SAM" id="MobiDB-lite"/>
    </source>
</evidence>
<sequence>MKAHRMDQETVERLLGGPVVDPQDVSRPVASLLTAVRAAPLPGELTGEDAAVRAYRLARAGTPVGTPARGRSPMLARLGVRAAIAGAALVVTGGVAYAATGGTLPGPLRGPAPSTAPATAPAPHGSAPAASPTRAEGRPATPGSTVDVPPEQRAAVTKLCRAYRADGDDPDRALDKPVYDGLVRAAGGRGKVTGLCDRLLSEAPESPGGSGTPTDRPGVEPTARPTGRPAISPSVPAGLPPVPGVQVTPGIQVTPGGVQLSPDRDRRPPSSGDER</sequence>
<keyword evidence="2" id="KW-0812">Transmembrane</keyword>
<name>A0A1C6U4N3_9ACTN</name>
<evidence type="ECO:0000256" key="2">
    <source>
        <dbReference type="SAM" id="Phobius"/>
    </source>
</evidence>
<feature type="compositionally biased region" description="Basic and acidic residues" evidence="1">
    <location>
        <begin position="262"/>
        <end position="275"/>
    </location>
</feature>
<accession>A0A1C6U4N3</accession>
<protein>
    <submittedName>
        <fullName evidence="3">Uncharacterized protein</fullName>
    </submittedName>
</protein>
<dbReference type="Proteomes" id="UP000199001">
    <property type="component" value="Unassembled WGS sequence"/>
</dbReference>
<keyword evidence="2" id="KW-1133">Transmembrane helix</keyword>
<feature type="region of interest" description="Disordered" evidence="1">
    <location>
        <begin position="108"/>
        <end position="152"/>
    </location>
</feature>
<feature type="transmembrane region" description="Helical" evidence="2">
    <location>
        <begin position="78"/>
        <end position="99"/>
    </location>
</feature>
<keyword evidence="4" id="KW-1185">Reference proteome</keyword>
<feature type="region of interest" description="Disordered" evidence="1">
    <location>
        <begin position="200"/>
        <end position="275"/>
    </location>
</feature>
<proteinExistence type="predicted"/>
<feature type="compositionally biased region" description="Low complexity" evidence="1">
    <location>
        <begin position="108"/>
        <end position="133"/>
    </location>
</feature>
<gene>
    <name evidence="3" type="ORF">GA0070606_1397</name>
</gene>
<evidence type="ECO:0000313" key="4">
    <source>
        <dbReference type="Proteomes" id="UP000199001"/>
    </source>
</evidence>
<organism evidence="3 4">
    <name type="scientific">Micromonospora citrea</name>
    <dbReference type="NCBI Taxonomy" id="47855"/>
    <lineage>
        <taxon>Bacteria</taxon>
        <taxon>Bacillati</taxon>
        <taxon>Actinomycetota</taxon>
        <taxon>Actinomycetes</taxon>
        <taxon>Micromonosporales</taxon>
        <taxon>Micromonosporaceae</taxon>
        <taxon>Micromonospora</taxon>
    </lineage>
</organism>